<feature type="domain" description="FGFR1 oncogene partner (FOP) N-terminal dimerisation" evidence="13">
    <location>
        <begin position="90"/>
        <end position="150"/>
    </location>
</feature>
<evidence type="ECO:0000256" key="10">
    <source>
        <dbReference type="ARBA" id="ARBA00042293"/>
    </source>
</evidence>
<evidence type="ECO:0000256" key="4">
    <source>
        <dbReference type="ARBA" id="ARBA00022490"/>
    </source>
</evidence>
<evidence type="ECO:0000256" key="6">
    <source>
        <dbReference type="ARBA" id="ARBA00022794"/>
    </source>
</evidence>
<accession>A0A1B6M3K5</accession>
<evidence type="ECO:0000256" key="3">
    <source>
        <dbReference type="ARBA" id="ARBA00005385"/>
    </source>
</evidence>
<dbReference type="PANTHER" id="PTHR15431:SF9">
    <property type="entry name" value="CENTROSOMAL PROTEIN 43"/>
    <property type="match status" value="1"/>
</dbReference>
<evidence type="ECO:0000256" key="5">
    <source>
        <dbReference type="ARBA" id="ARBA00022553"/>
    </source>
</evidence>
<keyword evidence="5" id="KW-0597">Phosphoprotein</keyword>
<dbReference type="InterPro" id="IPR006594">
    <property type="entry name" value="LisH"/>
</dbReference>
<dbReference type="Gene3D" id="1.20.960.40">
    <property type="match status" value="1"/>
</dbReference>
<dbReference type="GO" id="GO:0005813">
    <property type="term" value="C:centrosome"/>
    <property type="evidence" value="ECO:0007669"/>
    <property type="project" value="UniProtKB-SubCell"/>
</dbReference>
<comment type="subunit">
    <text evidence="12">Homodimer. Part of a ternary complex that contains CEP350, CEP43 and MAPRE1. Interacts directly with CEP350 and MAPRE1. Interacts with CEP19. Interacts (via N-terminus) with CEP350 (via C-terminus).</text>
</comment>
<proteinExistence type="inferred from homology"/>
<dbReference type="PANTHER" id="PTHR15431">
    <property type="entry name" value="FGFR1 ONCOGENE PARTNER/LISH DOMAIN-CONTAINING PROTEIN"/>
    <property type="match status" value="1"/>
</dbReference>
<reference evidence="14" key="1">
    <citation type="submission" date="2015-11" db="EMBL/GenBank/DDBJ databases">
        <title>De novo transcriptome assembly of four potential Pierce s Disease insect vectors from Arizona vineyards.</title>
        <authorList>
            <person name="Tassone E.E."/>
        </authorList>
    </citation>
    <scope>NUCLEOTIDE SEQUENCE</scope>
</reference>
<evidence type="ECO:0000256" key="2">
    <source>
        <dbReference type="ARBA" id="ARBA00004300"/>
    </source>
</evidence>
<comment type="subcellular location">
    <subcellularLocation>
        <location evidence="1">Cytoplasm</location>
        <location evidence="1">Cytoskeleton</location>
        <location evidence="1">Cilium basal body</location>
    </subcellularLocation>
    <subcellularLocation>
        <location evidence="2">Cytoplasm</location>
        <location evidence="2">Cytoskeleton</location>
        <location evidence="2">Microtubule organizing center</location>
        <location evidence="2">Centrosome</location>
    </subcellularLocation>
</comment>
<evidence type="ECO:0000259" key="13">
    <source>
        <dbReference type="Pfam" id="PF09398"/>
    </source>
</evidence>
<keyword evidence="4" id="KW-0963">Cytoplasm</keyword>
<dbReference type="PROSITE" id="PS50896">
    <property type="entry name" value="LISH"/>
    <property type="match status" value="1"/>
</dbReference>
<comment type="function">
    <text evidence="11">Required for anchoring microtubules to the centrosomes. Required for ciliation.</text>
</comment>
<dbReference type="AlphaFoldDB" id="A0A1B6M3K5"/>
<dbReference type="Pfam" id="PF09398">
    <property type="entry name" value="FOP_dimer"/>
    <property type="match status" value="1"/>
</dbReference>
<dbReference type="InterPro" id="IPR018993">
    <property type="entry name" value="FOP_dimerisation-dom_N"/>
</dbReference>
<organism evidence="14">
    <name type="scientific">Graphocephala atropunctata</name>
    <dbReference type="NCBI Taxonomy" id="36148"/>
    <lineage>
        <taxon>Eukaryota</taxon>
        <taxon>Metazoa</taxon>
        <taxon>Ecdysozoa</taxon>
        <taxon>Arthropoda</taxon>
        <taxon>Hexapoda</taxon>
        <taxon>Insecta</taxon>
        <taxon>Pterygota</taxon>
        <taxon>Neoptera</taxon>
        <taxon>Paraneoptera</taxon>
        <taxon>Hemiptera</taxon>
        <taxon>Auchenorrhyncha</taxon>
        <taxon>Membracoidea</taxon>
        <taxon>Cicadellidae</taxon>
        <taxon>Cicadellinae</taxon>
        <taxon>Cicadellini</taxon>
        <taxon>Graphocephala</taxon>
    </lineage>
</organism>
<evidence type="ECO:0000256" key="7">
    <source>
        <dbReference type="ARBA" id="ARBA00023212"/>
    </source>
</evidence>
<name>A0A1B6M3K5_9HEMI</name>
<protein>
    <recommendedName>
        <fullName evidence="9">Centrosomal protein 43</fullName>
    </recommendedName>
    <alternativeName>
        <fullName evidence="10">FGFR1 oncogene partner</fullName>
    </alternativeName>
</protein>
<dbReference type="GO" id="GO:0030030">
    <property type="term" value="P:cell projection organization"/>
    <property type="evidence" value="ECO:0007669"/>
    <property type="project" value="UniProtKB-KW"/>
</dbReference>
<evidence type="ECO:0000256" key="8">
    <source>
        <dbReference type="ARBA" id="ARBA00023273"/>
    </source>
</evidence>
<dbReference type="GO" id="GO:0034453">
    <property type="term" value="P:microtubule anchoring"/>
    <property type="evidence" value="ECO:0007669"/>
    <property type="project" value="InterPro"/>
</dbReference>
<evidence type="ECO:0000256" key="9">
    <source>
        <dbReference type="ARBA" id="ARBA00041026"/>
    </source>
</evidence>
<keyword evidence="6" id="KW-0970">Cilium biogenesis/degradation</keyword>
<keyword evidence="7" id="KW-0206">Cytoskeleton</keyword>
<sequence length="162" mass="18398">INLKIVLFVCCQTLIKNNNSYLNSVTLIDNFYDYIMVSEDELLKVLKTSLEERGQYGRLQADLHYQLMLALGLDQQLTDSNKPQPPVCVKLVNQLIREYMAWSGYSFSETVFSAEASVSSSQLSREELCKQLNVKDSPSTSQLPLLLAVLTSVKEMKTKEKH</sequence>
<evidence type="ECO:0000313" key="14">
    <source>
        <dbReference type="EMBL" id="JAT30516.1"/>
    </source>
</evidence>
<evidence type="ECO:0000256" key="1">
    <source>
        <dbReference type="ARBA" id="ARBA00004120"/>
    </source>
</evidence>
<evidence type="ECO:0000256" key="12">
    <source>
        <dbReference type="ARBA" id="ARBA00046373"/>
    </source>
</evidence>
<feature type="non-terminal residue" evidence="14">
    <location>
        <position position="1"/>
    </location>
</feature>
<gene>
    <name evidence="14" type="ORF">g.50958</name>
</gene>
<dbReference type="EMBL" id="GEBQ01009461">
    <property type="protein sequence ID" value="JAT30516.1"/>
    <property type="molecule type" value="Transcribed_RNA"/>
</dbReference>
<comment type="similarity">
    <text evidence="3">Belongs to the CEP43 family.</text>
</comment>
<keyword evidence="8" id="KW-0966">Cell projection</keyword>
<evidence type="ECO:0000256" key="11">
    <source>
        <dbReference type="ARBA" id="ARBA00046076"/>
    </source>
</evidence>